<dbReference type="GO" id="GO:0046872">
    <property type="term" value="F:metal ion binding"/>
    <property type="evidence" value="ECO:0007669"/>
    <property type="project" value="UniProtKB-KW"/>
</dbReference>
<dbReference type="PANTHER" id="PTHR45953">
    <property type="entry name" value="IDURONATE 2-SULFATASE"/>
    <property type="match status" value="1"/>
</dbReference>
<protein>
    <submittedName>
        <fullName evidence="4">Sulfatase</fullName>
    </submittedName>
</protein>
<organism evidence="4 5">
    <name type="scientific">Marinibacterium profundimaris</name>
    <dbReference type="NCBI Taxonomy" id="1679460"/>
    <lineage>
        <taxon>Bacteria</taxon>
        <taxon>Pseudomonadati</taxon>
        <taxon>Pseudomonadota</taxon>
        <taxon>Alphaproteobacteria</taxon>
        <taxon>Rhodobacterales</taxon>
        <taxon>Paracoccaceae</taxon>
        <taxon>Marinibacterium</taxon>
    </lineage>
</organism>
<gene>
    <name evidence="4" type="ORF">ATO3_19265</name>
</gene>
<dbReference type="SUPFAM" id="SSF53649">
    <property type="entry name" value="Alkaline phosphatase-like"/>
    <property type="match status" value="1"/>
</dbReference>
<evidence type="ECO:0000313" key="4">
    <source>
        <dbReference type="EMBL" id="OWU70982.1"/>
    </source>
</evidence>
<dbReference type="AlphaFoldDB" id="A0A225NG33"/>
<sequence>MRTILVFWDTLNRSALGSYGGKAVATPNFDRFAERALSFDNHHAGSLPCMPARRDLHTGRMNFMHRSWGPLEPFDNSLPALLGSAGVYSHLVTDHFHYFEDGGANYHTRYTTWDLVRGQEYDTWKAKVDPDLERYQQSYSDKNYNRAGERNRLQHQINRDHIREEADHPGPRCVSGALEFLDENRTADDWFLQLECFDPHEPFFVPEHYKAALEATGYEGPVLDWPRYGPAEYSKEEISEIRRNYHALVAMCDAHFGRLMDYLDAHDMWDDTAVIVTTDHGFLLGEHEWWGKNTPPYFEEISHIPLMMHVPGRTDLAGQRCRDITQTHDLMPTILDLHGVAVPGEVRGRSLLREGDAQPDRVAVFGQFGGPIGASDGNHALYLYPASLEEEGLFEYTLMPSHLKQPFGTDELGRATLAEAFDFTKSVPLLRVPAEMGQFKRPPGNARDQMSAFDTALFDLKTDPEQMHPIHDSTARARLIEGIVKSLEAHDAPSELFERFDLTRQPA</sequence>
<evidence type="ECO:0000313" key="5">
    <source>
        <dbReference type="Proteomes" id="UP000215377"/>
    </source>
</evidence>
<accession>A0A225NG33</accession>
<dbReference type="InterPro" id="IPR000917">
    <property type="entry name" value="Sulfatase_N"/>
</dbReference>
<keyword evidence="2" id="KW-0378">Hydrolase</keyword>
<dbReference type="GO" id="GO:0008484">
    <property type="term" value="F:sulfuric ester hydrolase activity"/>
    <property type="evidence" value="ECO:0007669"/>
    <property type="project" value="TreeGrafter"/>
</dbReference>
<dbReference type="RefSeq" id="WP_088651535.1">
    <property type="nucleotide sequence ID" value="NZ_AQQR01000010.1"/>
</dbReference>
<dbReference type="PANTHER" id="PTHR45953:SF1">
    <property type="entry name" value="IDURONATE 2-SULFATASE"/>
    <property type="match status" value="1"/>
</dbReference>
<proteinExistence type="predicted"/>
<dbReference type="OrthoDB" id="9795675at2"/>
<dbReference type="Proteomes" id="UP000215377">
    <property type="component" value="Unassembled WGS sequence"/>
</dbReference>
<keyword evidence="1" id="KW-0479">Metal-binding</keyword>
<dbReference type="EMBL" id="AQQR01000010">
    <property type="protein sequence ID" value="OWU70982.1"/>
    <property type="molecule type" value="Genomic_DNA"/>
</dbReference>
<evidence type="ECO:0000256" key="2">
    <source>
        <dbReference type="ARBA" id="ARBA00022801"/>
    </source>
</evidence>
<dbReference type="GO" id="GO:0005737">
    <property type="term" value="C:cytoplasm"/>
    <property type="evidence" value="ECO:0007669"/>
    <property type="project" value="TreeGrafter"/>
</dbReference>
<dbReference type="InterPro" id="IPR017850">
    <property type="entry name" value="Alkaline_phosphatase_core_sf"/>
</dbReference>
<name>A0A225NG33_9RHOB</name>
<dbReference type="CDD" id="cd16148">
    <property type="entry name" value="sulfatase_like"/>
    <property type="match status" value="1"/>
</dbReference>
<comment type="caution">
    <text evidence="4">The sequence shown here is derived from an EMBL/GenBank/DDBJ whole genome shotgun (WGS) entry which is preliminary data.</text>
</comment>
<dbReference type="Pfam" id="PF00884">
    <property type="entry name" value="Sulfatase"/>
    <property type="match status" value="1"/>
</dbReference>
<feature type="domain" description="Sulfatase N-terminal" evidence="3">
    <location>
        <begin position="4"/>
        <end position="340"/>
    </location>
</feature>
<reference evidence="4 5" key="1">
    <citation type="submission" date="2013-04" db="EMBL/GenBank/DDBJ databases">
        <title>Oceanicola sp. 22II1-22F33 Genome Sequencing.</title>
        <authorList>
            <person name="Lai Q."/>
            <person name="Li G."/>
            <person name="Shao Z."/>
        </authorList>
    </citation>
    <scope>NUCLEOTIDE SEQUENCE [LARGE SCALE GENOMIC DNA]</scope>
    <source>
        <strain evidence="4 5">22II1-22F33</strain>
    </source>
</reference>
<evidence type="ECO:0000256" key="1">
    <source>
        <dbReference type="ARBA" id="ARBA00022723"/>
    </source>
</evidence>
<dbReference type="Gene3D" id="3.40.720.10">
    <property type="entry name" value="Alkaline Phosphatase, subunit A"/>
    <property type="match status" value="1"/>
</dbReference>
<keyword evidence="5" id="KW-1185">Reference proteome</keyword>
<evidence type="ECO:0000259" key="3">
    <source>
        <dbReference type="Pfam" id="PF00884"/>
    </source>
</evidence>